<proteinExistence type="predicted"/>
<gene>
    <name evidence="1" type="ORF">BAGA_24430</name>
</gene>
<reference evidence="1 2" key="1">
    <citation type="submission" date="2014-06" db="EMBL/GenBank/DDBJ databases">
        <title>Draft genome sequence of Bacillus gaemokensis JCM 15801 (MCCC 1A00707).</title>
        <authorList>
            <person name="Lai Q."/>
            <person name="Liu Y."/>
            <person name="Shao Z."/>
        </authorList>
    </citation>
    <scope>NUCLEOTIDE SEQUENCE [LARGE SCALE GENOMIC DNA]</scope>
    <source>
        <strain evidence="1 2">JCM 15801</strain>
    </source>
</reference>
<dbReference type="EMBL" id="JOTM01000050">
    <property type="protein sequence ID" value="KEK21892.1"/>
    <property type="molecule type" value="Genomic_DNA"/>
</dbReference>
<keyword evidence="2" id="KW-1185">Reference proteome</keyword>
<comment type="caution">
    <text evidence="1">The sequence shown here is derived from an EMBL/GenBank/DDBJ whole genome shotgun (WGS) entry which is preliminary data.</text>
</comment>
<protein>
    <submittedName>
        <fullName evidence="1">Uncharacterized protein</fullName>
    </submittedName>
</protein>
<accession>A0A073K618</accession>
<name>A0A073K618_9BACI</name>
<evidence type="ECO:0000313" key="2">
    <source>
        <dbReference type="Proteomes" id="UP000027778"/>
    </source>
</evidence>
<dbReference type="AlphaFoldDB" id="A0A073K618"/>
<dbReference type="Proteomes" id="UP000027778">
    <property type="component" value="Unassembled WGS sequence"/>
</dbReference>
<evidence type="ECO:0000313" key="1">
    <source>
        <dbReference type="EMBL" id="KEK21892.1"/>
    </source>
</evidence>
<organism evidence="1 2">
    <name type="scientific">Bacillus gaemokensis</name>
    <dbReference type="NCBI Taxonomy" id="574375"/>
    <lineage>
        <taxon>Bacteria</taxon>
        <taxon>Bacillati</taxon>
        <taxon>Bacillota</taxon>
        <taxon>Bacilli</taxon>
        <taxon>Bacillales</taxon>
        <taxon>Bacillaceae</taxon>
        <taxon>Bacillus</taxon>
        <taxon>Bacillus cereus group</taxon>
    </lineage>
</organism>
<sequence>MGLVKTILIRDDTLAHITNDLVEISQSNVNSKGLTHVQITLNKDEIIHLANKLQSMFGKADICIHCDKVIDAFEMPYRYKSRKQAHLGCHIFNNRGRV</sequence>